<accession>A0ABU9VQM7</accession>
<feature type="domain" description="SMC hinge" evidence="7">
    <location>
        <begin position="525"/>
        <end position="644"/>
    </location>
</feature>
<evidence type="ECO:0000256" key="2">
    <source>
        <dbReference type="ARBA" id="ARBA00022741"/>
    </source>
</evidence>
<dbReference type="Pfam" id="PF02463">
    <property type="entry name" value="SMC_N"/>
    <property type="match status" value="1"/>
</dbReference>
<dbReference type="InterPro" id="IPR003395">
    <property type="entry name" value="RecF/RecN/SMC_N"/>
</dbReference>
<dbReference type="EMBL" id="JBCITM010000002">
    <property type="protein sequence ID" value="MEN1759472.1"/>
    <property type="molecule type" value="Genomic_DNA"/>
</dbReference>
<comment type="function">
    <text evidence="6">Required for chromosome condensation and partitioning.</text>
</comment>
<dbReference type="RefSeq" id="WP_343184823.1">
    <property type="nucleotide sequence ID" value="NZ_JBCITM010000002.1"/>
</dbReference>
<dbReference type="SMART" id="SM00968">
    <property type="entry name" value="SMC_hinge"/>
    <property type="match status" value="1"/>
</dbReference>
<keyword evidence="2 6" id="KW-0547">Nucleotide-binding</keyword>
<protein>
    <recommendedName>
        <fullName evidence="6">Chromosome partition protein Smc</fullName>
    </recommendedName>
</protein>
<evidence type="ECO:0000313" key="8">
    <source>
        <dbReference type="EMBL" id="MEN1759472.1"/>
    </source>
</evidence>
<evidence type="ECO:0000256" key="6">
    <source>
        <dbReference type="HAMAP-Rule" id="MF_01894"/>
    </source>
</evidence>
<comment type="similarity">
    <text evidence="6">Belongs to the SMC family.</text>
</comment>
<dbReference type="SUPFAM" id="SSF75553">
    <property type="entry name" value="Smc hinge domain"/>
    <property type="match status" value="1"/>
</dbReference>
<feature type="coiled-coil region" evidence="6">
    <location>
        <begin position="728"/>
        <end position="916"/>
    </location>
</feature>
<comment type="caution">
    <text evidence="8">The sequence shown here is derived from an EMBL/GenBank/DDBJ whole genome shotgun (WGS) entry which is preliminary data.</text>
</comment>
<dbReference type="CDD" id="cd03278">
    <property type="entry name" value="ABC_SMC_barmotin"/>
    <property type="match status" value="2"/>
</dbReference>
<dbReference type="Gene3D" id="3.40.50.300">
    <property type="entry name" value="P-loop containing nucleotide triphosphate hydrolases"/>
    <property type="match status" value="2"/>
</dbReference>
<dbReference type="Pfam" id="PF06470">
    <property type="entry name" value="SMC_hinge"/>
    <property type="match status" value="1"/>
</dbReference>
<comment type="domain">
    <text evidence="6">Contains large globular domains required for ATP hydrolysis at each terminus and a third globular domain forming a flexible hinge near the middle of the molecule. These domains are separated by coiled-coil structures.</text>
</comment>
<keyword evidence="4 6" id="KW-0175">Coiled coil</keyword>
<dbReference type="InterPro" id="IPR011890">
    <property type="entry name" value="SMC_prok"/>
</dbReference>
<comment type="subcellular location">
    <subcellularLocation>
        <location evidence="6">Cytoplasm</location>
    </subcellularLocation>
</comment>
<evidence type="ECO:0000259" key="7">
    <source>
        <dbReference type="SMART" id="SM00968"/>
    </source>
</evidence>
<evidence type="ECO:0000313" key="9">
    <source>
        <dbReference type="Proteomes" id="UP001407405"/>
    </source>
</evidence>
<dbReference type="PANTHER" id="PTHR43977">
    <property type="entry name" value="STRUCTURAL MAINTENANCE OF CHROMOSOMES PROTEIN 3"/>
    <property type="match status" value="1"/>
</dbReference>
<dbReference type="NCBIfam" id="TIGR02168">
    <property type="entry name" value="SMC_prok_B"/>
    <property type="match status" value="1"/>
</dbReference>
<keyword evidence="5 6" id="KW-0238">DNA-binding</keyword>
<comment type="subunit">
    <text evidence="6">Homodimer.</text>
</comment>
<dbReference type="InterPro" id="IPR024704">
    <property type="entry name" value="SMC"/>
</dbReference>
<keyword evidence="1 6" id="KW-0963">Cytoplasm</keyword>
<organism evidence="8 9">
    <name type="scientific">Anoxynatronum sibiricum</name>
    <dbReference type="NCBI Taxonomy" id="210623"/>
    <lineage>
        <taxon>Bacteria</taxon>
        <taxon>Bacillati</taxon>
        <taxon>Bacillota</taxon>
        <taxon>Clostridia</taxon>
        <taxon>Eubacteriales</taxon>
        <taxon>Clostridiaceae</taxon>
        <taxon>Anoxynatronum</taxon>
    </lineage>
</organism>
<feature type="binding site" evidence="6">
    <location>
        <begin position="32"/>
        <end position="39"/>
    </location>
    <ligand>
        <name>ATP</name>
        <dbReference type="ChEBI" id="CHEBI:30616"/>
    </ligand>
</feature>
<evidence type="ECO:0000256" key="3">
    <source>
        <dbReference type="ARBA" id="ARBA00022840"/>
    </source>
</evidence>
<feature type="coiled-coil region" evidence="6">
    <location>
        <begin position="167"/>
        <end position="492"/>
    </location>
</feature>
<reference evidence="8 9" key="1">
    <citation type="submission" date="2024-04" db="EMBL/GenBank/DDBJ databases">
        <title>Genome sequencing and metabolic network reconstruction of aminoacids and betaine degradation by Anoxynatronum sibiricum.</title>
        <authorList>
            <person name="Detkova E.N."/>
            <person name="Boltjanskaja Y.V."/>
            <person name="Mardanov A.V."/>
            <person name="Kevbrin V."/>
        </authorList>
    </citation>
    <scope>NUCLEOTIDE SEQUENCE [LARGE SCALE GENOMIC DNA]</scope>
    <source>
        <strain evidence="8 9">Z-7981</strain>
    </source>
</reference>
<dbReference type="Gene3D" id="3.30.70.1620">
    <property type="match status" value="1"/>
</dbReference>
<dbReference type="InterPro" id="IPR036277">
    <property type="entry name" value="SMC_hinge_sf"/>
</dbReference>
<dbReference type="PIRSF" id="PIRSF005719">
    <property type="entry name" value="SMC"/>
    <property type="match status" value="1"/>
</dbReference>
<dbReference type="InterPro" id="IPR010935">
    <property type="entry name" value="SMC_hinge"/>
</dbReference>
<dbReference type="HAMAP" id="MF_01894">
    <property type="entry name" value="Smc_prok"/>
    <property type="match status" value="1"/>
</dbReference>
<keyword evidence="9" id="KW-1185">Reference proteome</keyword>
<dbReference type="InterPro" id="IPR027417">
    <property type="entry name" value="P-loop_NTPase"/>
</dbReference>
<dbReference type="SUPFAM" id="SSF52540">
    <property type="entry name" value="P-loop containing nucleoside triphosphate hydrolases"/>
    <property type="match status" value="1"/>
</dbReference>
<evidence type="ECO:0000256" key="4">
    <source>
        <dbReference type="ARBA" id="ARBA00023054"/>
    </source>
</evidence>
<evidence type="ECO:0000256" key="1">
    <source>
        <dbReference type="ARBA" id="ARBA00022490"/>
    </source>
</evidence>
<dbReference type="Gene3D" id="1.20.1060.20">
    <property type="match status" value="1"/>
</dbReference>
<gene>
    <name evidence="6 8" type="primary">smc</name>
    <name evidence="8" type="ORF">AAIG11_03205</name>
</gene>
<dbReference type="Proteomes" id="UP001407405">
    <property type="component" value="Unassembled WGS sequence"/>
</dbReference>
<proteinExistence type="inferred from homology"/>
<keyword evidence="3 6" id="KW-0067">ATP-binding</keyword>
<evidence type="ECO:0000256" key="5">
    <source>
        <dbReference type="ARBA" id="ARBA00023125"/>
    </source>
</evidence>
<name>A0ABU9VQM7_9CLOT</name>
<sequence length="1195" mass="138429">MRLKKLEMKGFKSFAQRVELGFETGVTAVVGPNGCGKSNIADAIRWVLGEQSARSLRGQKMEDVIFSGTDRKKPQGLAEVTIYFDNNAGVMSVPYQEVAITRRVYRSGESEYFLNRDRCRLKDVKELLMDTGIGKEGYSIIGQGRIDELLSQRGEERRLLFEEAAGIVKYRTRKEEAEKKITQTNENLSRLKDILLELEEQLEPLRLQAEKAEKYLNLREKIRRLEVDHFLKDIIKSDDGINQIRLEQQRWQQMLSEIQAELVLLEKELQESENEVQHCEAEKELIGRRIKEMETELEENHTQYRLHKQRMEHLEDQNNRLNATSGQLHFEICQENENLQQLEEKLLHQQHRYTEQEEKMAELNERVQLENSQLLQRQNQLESNKAGIIESLNQIAGLKARIERVQALEDAAIQRQQQLQEDHKVIELEADEAQQKQQMADTELRALKKALVMIAGEMEASEASLEEVERQLMQMEKQLHQLNQEHDQRMHRKNTLVNMEKTFEGFQRGVRNVLRAVQQNPELAGGFHGVIADLLRVPKGYETAIETSLGPALQYLVTDEESQGKKLIDFLKSNHQGRVTVLPINVIKGRTLNHYEQQIVEKYEEAAACAIDLISFPSPYQSVFQNLLGRVVVTNDLDTAIRLARELKHQVKLTTIEGDLMQPGGSMTGGSVSAQQDGLLVRKREIEELGKEIHQLAEKRNLTESHMDKLNIKRSSIKTHLMEQRQESTQQEHQLVKCEGEIDHLQQQISLLTQRIHRFNQEQEQLSNHLKNLGNELKQLRKELDDKENALAGVRAEVEREVELQQQLLSQLNELKKIAGEQQVALAAHREKNKALEAEKKNMEMRHQSLKMRELQLLKDLEETNSKQTDTHNAMQKLKEKETVQNSKLKEEQLSLQQVQENQTRIQKELRLKQKDRLLHNENQQRLIEKNHQAELRLSKQEWQRQQVIDRLLEYHEMNPTQAKIWLNSQPEGSLKPSDLPGLKQEMQLLGEVHVGALDEYRRVKERYEFLTNQEEDMLQARQSLETIISELEKHMIQQFQEQFDKIQVQFKAVFQRLFRGGNTELVLQNPEDLLTTGIDIIAQPPGKKFQHLSLLSGGEKALTAISLLFGILLVKPSPFCVLDEIEAALDDANVSRFADFLIDLSKEIQFIVVTHKKQTMERAHTLYGITMQEKGVSSLLPLKLEEVKREMMTG</sequence>